<dbReference type="CDD" id="cd00009">
    <property type="entry name" value="AAA"/>
    <property type="match status" value="1"/>
</dbReference>
<dbReference type="InterPro" id="IPR025944">
    <property type="entry name" value="Sigma_54_int_dom_CS"/>
</dbReference>
<keyword evidence="4" id="KW-0238">DNA-binding</keyword>
<dbReference type="RefSeq" id="WP_131961493.1">
    <property type="nucleotide sequence ID" value="NZ_SMFL01000014.1"/>
</dbReference>
<dbReference type="Gene3D" id="1.10.8.60">
    <property type="match status" value="1"/>
</dbReference>
<keyword evidence="10" id="KW-1185">Reference proteome</keyword>
<organism evidence="9 10">
    <name type="scientific">Dyadobacter psychrotolerans</name>
    <dbReference type="NCBI Taxonomy" id="2541721"/>
    <lineage>
        <taxon>Bacteria</taxon>
        <taxon>Pseudomonadati</taxon>
        <taxon>Bacteroidota</taxon>
        <taxon>Cytophagia</taxon>
        <taxon>Cytophagales</taxon>
        <taxon>Spirosomataceae</taxon>
        <taxon>Dyadobacter</taxon>
    </lineage>
</organism>
<evidence type="ECO:0000256" key="3">
    <source>
        <dbReference type="ARBA" id="ARBA00023015"/>
    </source>
</evidence>
<evidence type="ECO:0000256" key="2">
    <source>
        <dbReference type="ARBA" id="ARBA00022840"/>
    </source>
</evidence>
<dbReference type="GO" id="GO:0006355">
    <property type="term" value="P:regulation of DNA-templated transcription"/>
    <property type="evidence" value="ECO:0007669"/>
    <property type="project" value="InterPro"/>
</dbReference>
<sequence length="915" mass="104336">MNMQGPEVEGKDFFTKQTYIEAISEAHEVSPEEEISLMREALEEKGTLLSLSKEIVKIRAKKDLNKLIKETFSKLFYFYHCTIAIVNEDKKTFRAFLLDPDSRIKIHEKYQHLITQPIVLHNGFDDRVLNSDVPLIIDFDALGETDKIPWHVRIMRESGIMEVVGAALSMDQERFASIWFYSDRKNNFTQRDLWLIAGIATLISPAIANIIAGEQVEKKIREADALLFISDAIASVNNRNDLLDVFNKSLKKLFYFTHSMILTLSEDGQQLSPLILDPDSISRHDPDYQHIASGWLAVNDEFLDRILSSKDPFIFDVLAEAGKEGSPDCLQLNLRTGVKQIMCVTLRRSDQQPLGILALYNDTINGFSENYRALIKGISYHLSTAISKILYLEDISRRDEENRILLEISNELVAVKEKNDILKIISVSLKKYFNYTDSHIVIYNTSARTYKTYIFHARDQVLESQEFQAMIRTEIPENEEIIDYSHQPIIVNVDDLVDSEFQWGQQIHQMGISEYIRVKLTDGDQIIGLFMLLSEQKNAFAQSKSLLQKISFQFSKAIANLIANEKIASQLEQINRYKQQLEEEKLYLQQEVSAGLTYDDIVGFGTEMQKVFGLLSQVSFANSTVLILGETGTGKELVARALHNSSSRKNKLMVKVNCAALPANLIESELFGHEKGSFTGATERRIGKFELANHGTLFLDEIGEMPLDLQVKLLRAIQEKEIERVGGTAVIKTDVRIIAATNRNLQQEVEAGWFRRDLYYRINVFPITLPPLRDRKDDIPALAAHFIKKYARNTGKKITSISAGAMQQLMAYNWPGNVRELEHLIERSVLMNSNGILRQMHLPDIASQQKDYSASLHIKTYQENERDYIIDILNRCDGRIYGRGGAAELLDLNISTLNSKIKKLGIRKGKTRYKK</sequence>
<dbReference type="InterPro" id="IPR003018">
    <property type="entry name" value="GAF"/>
</dbReference>
<dbReference type="PROSITE" id="PS00675">
    <property type="entry name" value="SIGMA54_INTERACT_1"/>
    <property type="match status" value="1"/>
</dbReference>
<dbReference type="Gene3D" id="3.40.50.300">
    <property type="entry name" value="P-loop containing nucleotide triphosphate hydrolases"/>
    <property type="match status" value="1"/>
</dbReference>
<dbReference type="PANTHER" id="PTHR32071">
    <property type="entry name" value="TRANSCRIPTIONAL REGULATORY PROTEIN"/>
    <property type="match status" value="1"/>
</dbReference>
<keyword evidence="2" id="KW-0067">ATP-binding</keyword>
<evidence type="ECO:0000256" key="5">
    <source>
        <dbReference type="ARBA" id="ARBA00023159"/>
    </source>
</evidence>
<dbReference type="InterPro" id="IPR003593">
    <property type="entry name" value="AAA+_ATPase"/>
</dbReference>
<dbReference type="InterPro" id="IPR029016">
    <property type="entry name" value="GAF-like_dom_sf"/>
</dbReference>
<dbReference type="SUPFAM" id="SSF52540">
    <property type="entry name" value="P-loop containing nucleoside triphosphate hydrolases"/>
    <property type="match status" value="1"/>
</dbReference>
<evidence type="ECO:0000259" key="8">
    <source>
        <dbReference type="PROSITE" id="PS50045"/>
    </source>
</evidence>
<accession>A0A4R5DCQ4</accession>
<evidence type="ECO:0000256" key="7">
    <source>
        <dbReference type="SAM" id="Coils"/>
    </source>
</evidence>
<dbReference type="PANTHER" id="PTHR32071:SF57">
    <property type="entry name" value="C4-DICARBOXYLATE TRANSPORT TRANSCRIPTIONAL REGULATORY PROTEIN DCTD"/>
    <property type="match status" value="1"/>
</dbReference>
<dbReference type="InterPro" id="IPR027417">
    <property type="entry name" value="P-loop_NTPase"/>
</dbReference>
<reference evidence="9 10" key="1">
    <citation type="submission" date="2019-03" db="EMBL/GenBank/DDBJ databases">
        <title>Dyadobacter AR-3-6 sp. nov., isolated from arctic soil.</title>
        <authorList>
            <person name="Chaudhary D.K."/>
        </authorList>
    </citation>
    <scope>NUCLEOTIDE SEQUENCE [LARGE SCALE GENOMIC DNA]</scope>
    <source>
        <strain evidence="9 10">AR-3-6</strain>
    </source>
</reference>
<dbReference type="Pfam" id="PF00158">
    <property type="entry name" value="Sigma54_activat"/>
    <property type="match status" value="1"/>
</dbReference>
<evidence type="ECO:0000256" key="1">
    <source>
        <dbReference type="ARBA" id="ARBA00022741"/>
    </source>
</evidence>
<dbReference type="GO" id="GO:0003677">
    <property type="term" value="F:DNA binding"/>
    <property type="evidence" value="ECO:0007669"/>
    <property type="project" value="UniProtKB-KW"/>
</dbReference>
<dbReference type="SMART" id="SM00065">
    <property type="entry name" value="GAF"/>
    <property type="match status" value="2"/>
</dbReference>
<dbReference type="OrthoDB" id="9782110at2"/>
<keyword evidence="5" id="KW-0010">Activator</keyword>
<keyword evidence="3" id="KW-0805">Transcription regulation</keyword>
<dbReference type="PROSITE" id="PS00688">
    <property type="entry name" value="SIGMA54_INTERACT_3"/>
    <property type="match status" value="1"/>
</dbReference>
<dbReference type="SMART" id="SM00382">
    <property type="entry name" value="AAA"/>
    <property type="match status" value="1"/>
</dbReference>
<dbReference type="EMBL" id="SMFL01000014">
    <property type="protein sequence ID" value="TDE10777.1"/>
    <property type="molecule type" value="Genomic_DNA"/>
</dbReference>
<keyword evidence="6" id="KW-0804">Transcription</keyword>
<dbReference type="SUPFAM" id="SSF55781">
    <property type="entry name" value="GAF domain-like"/>
    <property type="match status" value="3"/>
</dbReference>
<evidence type="ECO:0000313" key="9">
    <source>
        <dbReference type="EMBL" id="TDE10777.1"/>
    </source>
</evidence>
<proteinExistence type="predicted"/>
<dbReference type="InterPro" id="IPR025662">
    <property type="entry name" value="Sigma_54_int_dom_ATP-bd_1"/>
</dbReference>
<evidence type="ECO:0000256" key="6">
    <source>
        <dbReference type="ARBA" id="ARBA00023163"/>
    </source>
</evidence>
<feature type="domain" description="Sigma-54 factor interaction" evidence="8">
    <location>
        <begin position="601"/>
        <end position="830"/>
    </location>
</feature>
<comment type="caution">
    <text evidence="9">The sequence shown here is derived from an EMBL/GenBank/DDBJ whole genome shotgun (WGS) entry which is preliminary data.</text>
</comment>
<dbReference type="InterPro" id="IPR009057">
    <property type="entry name" value="Homeodomain-like_sf"/>
</dbReference>
<dbReference type="InterPro" id="IPR058031">
    <property type="entry name" value="AAA_lid_NorR"/>
</dbReference>
<dbReference type="Gene3D" id="3.30.450.40">
    <property type="match status" value="3"/>
</dbReference>
<evidence type="ECO:0000313" key="10">
    <source>
        <dbReference type="Proteomes" id="UP000294850"/>
    </source>
</evidence>
<protein>
    <submittedName>
        <fullName evidence="9">AAA family ATPase</fullName>
    </submittedName>
</protein>
<evidence type="ECO:0000256" key="4">
    <source>
        <dbReference type="ARBA" id="ARBA00023125"/>
    </source>
</evidence>
<dbReference type="Gene3D" id="1.10.10.60">
    <property type="entry name" value="Homeodomain-like"/>
    <property type="match status" value="1"/>
</dbReference>
<dbReference type="GO" id="GO:0005524">
    <property type="term" value="F:ATP binding"/>
    <property type="evidence" value="ECO:0007669"/>
    <property type="project" value="UniProtKB-KW"/>
</dbReference>
<dbReference type="InterPro" id="IPR002078">
    <property type="entry name" value="Sigma_54_int"/>
</dbReference>
<dbReference type="Pfam" id="PF25601">
    <property type="entry name" value="AAA_lid_14"/>
    <property type="match status" value="1"/>
</dbReference>
<dbReference type="PROSITE" id="PS50045">
    <property type="entry name" value="SIGMA54_INTERACT_4"/>
    <property type="match status" value="1"/>
</dbReference>
<feature type="coiled-coil region" evidence="7">
    <location>
        <begin position="564"/>
        <end position="591"/>
    </location>
</feature>
<dbReference type="FunFam" id="3.40.50.300:FF:000006">
    <property type="entry name" value="DNA-binding transcriptional regulator NtrC"/>
    <property type="match status" value="1"/>
</dbReference>
<keyword evidence="7" id="KW-0175">Coiled coil</keyword>
<dbReference type="Proteomes" id="UP000294850">
    <property type="component" value="Unassembled WGS sequence"/>
</dbReference>
<gene>
    <name evidence="9" type="ORF">E0F88_27270</name>
</gene>
<keyword evidence="1" id="KW-0547">Nucleotide-binding</keyword>
<dbReference type="FunFam" id="1.10.8.60:FF:000014">
    <property type="entry name" value="DNA-binding transcriptional regulator NtrC"/>
    <property type="match status" value="1"/>
</dbReference>
<dbReference type="SUPFAM" id="SSF46689">
    <property type="entry name" value="Homeodomain-like"/>
    <property type="match status" value="1"/>
</dbReference>
<name>A0A4R5DCQ4_9BACT</name>
<dbReference type="AlphaFoldDB" id="A0A4R5DCQ4"/>